<organism evidence="1">
    <name type="scientific">Ophidiomyces ophidiicola</name>
    <dbReference type="NCBI Taxonomy" id="1387563"/>
    <lineage>
        <taxon>Eukaryota</taxon>
        <taxon>Fungi</taxon>
        <taxon>Dikarya</taxon>
        <taxon>Ascomycota</taxon>
        <taxon>Pezizomycotina</taxon>
        <taxon>Eurotiomycetes</taxon>
        <taxon>Eurotiomycetidae</taxon>
        <taxon>Onygenales</taxon>
        <taxon>Onygenaceae</taxon>
        <taxon>Ophidiomyces</taxon>
    </lineage>
</organism>
<evidence type="ECO:0000313" key="1">
    <source>
        <dbReference type="EMBL" id="KAI2390886.1"/>
    </source>
</evidence>
<comment type="caution">
    <text evidence="1">The sequence shown here is derived from an EMBL/GenBank/DDBJ whole genome shotgun (WGS) entry which is preliminary data.</text>
</comment>
<reference evidence="1" key="1">
    <citation type="journal article" date="2022" name="bioRxiv">
        <title>Population genetic analysis of Ophidiomyces ophidiicola, the causative agent of snake fungal disease, indicates recent introductions to the USA.</title>
        <authorList>
            <person name="Ladner J.T."/>
            <person name="Palmer J.M."/>
            <person name="Ettinger C.L."/>
            <person name="Stajich J.E."/>
            <person name="Farrell T.M."/>
            <person name="Glorioso B.M."/>
            <person name="Lawson B."/>
            <person name="Price S.J."/>
            <person name="Stengle A.G."/>
            <person name="Grear D.A."/>
            <person name="Lorch J.M."/>
        </authorList>
    </citation>
    <scope>NUCLEOTIDE SEQUENCE</scope>
    <source>
        <strain evidence="1">NWHC 24266-5</strain>
    </source>
</reference>
<dbReference type="EMBL" id="JALBCA010000015">
    <property type="protein sequence ID" value="KAI2390886.1"/>
    <property type="molecule type" value="Genomic_DNA"/>
</dbReference>
<sequence length="260" mass="28036">MDAFRNTAETSFFSASLSQPFPSPYLDSNNDAAFTEQPCGSESRPSTPVLGSLAEGIAPSLCWSVSRPGVPILGDLAAGIAPACVWTLSPTPEFGDLDVGVAPPPSPSGVATDPSYSGAGSLDTDRYIGIMEGERPTVPLLVVTPPTPPGGQPTLANPVSLGWHYGQTPATMAQAPCSYSLSPEVAQVREAPTQLGLSLKNRPSTPIPVIREPTPTPMDQSDCRRPRRLQRLPRPVYDEKYLYPGWYPRNRRPRKRRRRG</sequence>
<accession>A0ACB8V2B3</accession>
<proteinExistence type="predicted"/>
<name>A0ACB8V2B3_9EURO</name>
<protein>
    <submittedName>
        <fullName evidence="1">Uncharacterized protein</fullName>
    </submittedName>
</protein>
<gene>
    <name evidence="1" type="ORF">LOY88_001473</name>
</gene>